<dbReference type="InterPro" id="IPR042326">
    <property type="entry name" value="Ctk3"/>
</dbReference>
<reference evidence="3 4" key="1">
    <citation type="submission" date="2016-07" db="EMBL/GenBank/DDBJ databases">
        <title>Pervasive Adenine N6-methylation of Active Genes in Fungi.</title>
        <authorList>
            <consortium name="DOE Joint Genome Institute"/>
            <person name="Mondo S.J."/>
            <person name="Dannebaum R.O."/>
            <person name="Kuo R.C."/>
            <person name="Labutti K."/>
            <person name="Haridas S."/>
            <person name="Kuo A."/>
            <person name="Salamov A."/>
            <person name="Ahrendt S.R."/>
            <person name="Lipzen A."/>
            <person name="Sullivan W."/>
            <person name="Andreopoulos W.B."/>
            <person name="Clum A."/>
            <person name="Lindquist E."/>
            <person name="Daum C."/>
            <person name="Ramamoorthy G.K."/>
            <person name="Gryganskyi A."/>
            <person name="Culley D."/>
            <person name="Magnuson J.K."/>
            <person name="James T.Y."/>
            <person name="O'Malley M.A."/>
            <person name="Stajich J.E."/>
            <person name="Spatafora J.W."/>
            <person name="Visel A."/>
            <person name="Grigoriev I.V."/>
        </authorList>
    </citation>
    <scope>NUCLEOTIDE SEQUENCE [LARGE SCALE GENOMIC DNA]</scope>
    <source>
        <strain evidence="3 4">NRRL 1336</strain>
    </source>
</reference>
<evidence type="ECO:0000259" key="2">
    <source>
        <dbReference type="PROSITE" id="PS51391"/>
    </source>
</evidence>
<protein>
    <submittedName>
        <fullName evidence="3">CTD kinase subunit gamma CTK3-domain-containing protein</fullName>
    </submittedName>
</protein>
<dbReference type="GO" id="GO:0045944">
    <property type="term" value="P:positive regulation of transcription by RNA polymerase II"/>
    <property type="evidence" value="ECO:0007669"/>
    <property type="project" value="EnsemblFungi"/>
</dbReference>
<dbReference type="InterPro" id="IPR006569">
    <property type="entry name" value="CID_dom"/>
</dbReference>
<accession>A0A1X2IY58</accession>
<gene>
    <name evidence="3" type="ORF">BCR42DRAFT_317449</name>
</gene>
<dbReference type="InterPro" id="IPR008942">
    <property type="entry name" value="ENTH_VHS"/>
</dbReference>
<evidence type="ECO:0000256" key="1">
    <source>
        <dbReference type="SAM" id="Coils"/>
    </source>
</evidence>
<dbReference type="GO" id="GO:0016301">
    <property type="term" value="F:kinase activity"/>
    <property type="evidence" value="ECO:0007669"/>
    <property type="project" value="UniProtKB-KW"/>
</dbReference>
<dbReference type="SMART" id="SM00582">
    <property type="entry name" value="RPR"/>
    <property type="match status" value="1"/>
</dbReference>
<dbReference type="Pfam" id="PF12350">
    <property type="entry name" value="CTK3_C"/>
    <property type="match status" value="1"/>
</dbReference>
<dbReference type="InterPro" id="IPR024637">
    <property type="entry name" value="Ctk3_C"/>
</dbReference>
<comment type="caution">
    <text evidence="3">The sequence shown here is derived from an EMBL/GenBank/DDBJ whole genome shotgun (WGS) entry which is preliminary data.</text>
</comment>
<keyword evidence="1" id="KW-0175">Coiled coil</keyword>
<dbReference type="SUPFAM" id="SSF48464">
    <property type="entry name" value="ENTH/VHS domain"/>
    <property type="match status" value="1"/>
</dbReference>
<dbReference type="Pfam" id="PF12243">
    <property type="entry name" value="CTK3"/>
    <property type="match status" value="1"/>
</dbReference>
<dbReference type="PROSITE" id="PS51391">
    <property type="entry name" value="CID"/>
    <property type="match status" value="1"/>
</dbReference>
<dbReference type="InterPro" id="IPR024638">
    <property type="entry name" value="Ctk3_N"/>
</dbReference>
<name>A0A1X2IY58_9FUNG</name>
<keyword evidence="3" id="KW-0808">Transferase</keyword>
<dbReference type="OrthoDB" id="21266at2759"/>
<dbReference type="EMBL" id="MCGE01000002">
    <property type="protein sequence ID" value="ORZ24269.1"/>
    <property type="molecule type" value="Genomic_DNA"/>
</dbReference>
<evidence type="ECO:0000313" key="4">
    <source>
        <dbReference type="Proteomes" id="UP000193560"/>
    </source>
</evidence>
<evidence type="ECO:0000313" key="3">
    <source>
        <dbReference type="EMBL" id="ORZ24269.1"/>
    </source>
</evidence>
<dbReference type="PANTHER" id="PTHR28291:SF1">
    <property type="entry name" value="CTD KINASE SUBUNIT GAMMA"/>
    <property type="match status" value="1"/>
</dbReference>
<feature type="domain" description="CID" evidence="2">
    <location>
        <begin position="6"/>
        <end position="141"/>
    </location>
</feature>
<dbReference type="GO" id="GO:0032786">
    <property type="term" value="P:positive regulation of DNA-templated transcription, elongation"/>
    <property type="evidence" value="ECO:0007669"/>
    <property type="project" value="InterPro"/>
</dbReference>
<dbReference type="Proteomes" id="UP000193560">
    <property type="component" value="Unassembled WGS sequence"/>
</dbReference>
<organism evidence="3 4">
    <name type="scientific">Absidia repens</name>
    <dbReference type="NCBI Taxonomy" id="90262"/>
    <lineage>
        <taxon>Eukaryota</taxon>
        <taxon>Fungi</taxon>
        <taxon>Fungi incertae sedis</taxon>
        <taxon>Mucoromycota</taxon>
        <taxon>Mucoromycotina</taxon>
        <taxon>Mucoromycetes</taxon>
        <taxon>Mucorales</taxon>
        <taxon>Cunninghamellaceae</taxon>
        <taxon>Absidia</taxon>
    </lineage>
</organism>
<sequence>MSEDLDPFECRLQFISLLKKLNASQQSIQKTARFAIKHRPLSEDLYSCLLEEIEKTSLNTRLNILYVLDCILSMSRKIQFKGYTELIEPNVLRIINAVALSSSKGIVNVSSTRKLLLHWKEKKYFDTSTIEGAEKKIKEEQDNKANVFTKADILNRMEQDRERHKRLREEMWRRSAEESPDAEFEQLWQATDPFDSKSDGVEIMQQNKIYLSHYPWDSLLL</sequence>
<feature type="coiled-coil region" evidence="1">
    <location>
        <begin position="130"/>
        <end position="170"/>
    </location>
</feature>
<keyword evidence="3" id="KW-0418">Kinase</keyword>
<dbReference type="Gene3D" id="1.25.40.90">
    <property type="match status" value="1"/>
</dbReference>
<dbReference type="STRING" id="90262.A0A1X2IY58"/>
<keyword evidence="4" id="KW-1185">Reference proteome</keyword>
<dbReference type="GO" id="GO:0070692">
    <property type="term" value="C:CTDK-1 complex"/>
    <property type="evidence" value="ECO:0007669"/>
    <property type="project" value="EnsemblFungi"/>
</dbReference>
<dbReference type="AlphaFoldDB" id="A0A1X2IY58"/>
<dbReference type="GO" id="GO:0045943">
    <property type="term" value="P:positive regulation of transcription by RNA polymerase I"/>
    <property type="evidence" value="ECO:0007669"/>
    <property type="project" value="TreeGrafter"/>
</dbReference>
<proteinExistence type="predicted"/>
<dbReference type="PANTHER" id="PTHR28291">
    <property type="entry name" value="CTD KINASE SUBUNIT GAMMA"/>
    <property type="match status" value="1"/>
</dbReference>